<keyword evidence="2" id="KW-1133">Transmembrane helix</keyword>
<feature type="region of interest" description="Disordered" evidence="1">
    <location>
        <begin position="1"/>
        <end position="46"/>
    </location>
</feature>
<dbReference type="AlphaFoldDB" id="A0A8T1N6W2"/>
<accession>A0A8T1N6W2</accession>
<dbReference type="Proteomes" id="UP000811609">
    <property type="component" value="Chromosome 16"/>
</dbReference>
<evidence type="ECO:0000256" key="1">
    <source>
        <dbReference type="SAM" id="MobiDB-lite"/>
    </source>
</evidence>
<dbReference type="Pfam" id="PF13962">
    <property type="entry name" value="PGG"/>
    <property type="match status" value="1"/>
</dbReference>
<evidence type="ECO:0000256" key="2">
    <source>
        <dbReference type="SAM" id="Phobius"/>
    </source>
</evidence>
<organism evidence="4 5">
    <name type="scientific">Carya illinoinensis</name>
    <name type="common">Pecan</name>
    <dbReference type="NCBI Taxonomy" id="32201"/>
    <lineage>
        <taxon>Eukaryota</taxon>
        <taxon>Viridiplantae</taxon>
        <taxon>Streptophyta</taxon>
        <taxon>Embryophyta</taxon>
        <taxon>Tracheophyta</taxon>
        <taxon>Spermatophyta</taxon>
        <taxon>Magnoliopsida</taxon>
        <taxon>eudicotyledons</taxon>
        <taxon>Gunneridae</taxon>
        <taxon>Pentapetalae</taxon>
        <taxon>rosids</taxon>
        <taxon>fabids</taxon>
        <taxon>Fagales</taxon>
        <taxon>Juglandaceae</taxon>
        <taxon>Carya</taxon>
    </lineage>
</organism>
<keyword evidence="5" id="KW-1185">Reference proteome</keyword>
<evidence type="ECO:0000259" key="3">
    <source>
        <dbReference type="Pfam" id="PF13962"/>
    </source>
</evidence>
<protein>
    <recommendedName>
        <fullName evidence="3">PGG domain-containing protein</fullName>
    </recommendedName>
</protein>
<feature type="domain" description="PGG" evidence="3">
    <location>
        <begin position="65"/>
        <end position="142"/>
    </location>
</feature>
<reference evidence="4" key="1">
    <citation type="submission" date="2020-12" db="EMBL/GenBank/DDBJ databases">
        <title>WGS assembly of Carya illinoinensis cv. Pawnee.</title>
        <authorList>
            <person name="Platts A."/>
            <person name="Shu S."/>
            <person name="Wright S."/>
            <person name="Barry K."/>
            <person name="Edger P."/>
            <person name="Pires J.C."/>
            <person name="Schmutz J."/>
        </authorList>
    </citation>
    <scope>NUCLEOTIDE SEQUENCE</scope>
    <source>
        <tissue evidence="4">Leaf</tissue>
    </source>
</reference>
<feature type="compositionally biased region" description="Low complexity" evidence="1">
    <location>
        <begin position="1"/>
        <end position="44"/>
    </location>
</feature>
<sequence>MASQSNQPEEIQPNQPEEIQPNQPEETPNQPNQPEETPNQPNQPAFRTFGELVSYLRYKPGRDTVSDVRSALLVVMALIAAATFQAVINPPFGVSQDTNNNHGPVNQKAGTANSGSGCKVPVFVFVNTLAFASSGYVISYLFHL</sequence>
<evidence type="ECO:0000313" key="5">
    <source>
        <dbReference type="Proteomes" id="UP000811609"/>
    </source>
</evidence>
<keyword evidence="2" id="KW-0812">Transmembrane</keyword>
<keyword evidence="2" id="KW-0472">Membrane</keyword>
<dbReference type="EMBL" id="CM031824">
    <property type="protein sequence ID" value="KAG6624970.1"/>
    <property type="molecule type" value="Genomic_DNA"/>
</dbReference>
<gene>
    <name evidence="4" type="ORF">CIPAW_16G063300</name>
</gene>
<name>A0A8T1N6W2_CARIL</name>
<proteinExistence type="predicted"/>
<evidence type="ECO:0000313" key="4">
    <source>
        <dbReference type="EMBL" id="KAG6624970.1"/>
    </source>
</evidence>
<dbReference type="InterPro" id="IPR026961">
    <property type="entry name" value="PGG_dom"/>
</dbReference>
<feature type="transmembrane region" description="Helical" evidence="2">
    <location>
        <begin position="122"/>
        <end position="142"/>
    </location>
</feature>
<feature type="transmembrane region" description="Helical" evidence="2">
    <location>
        <begin position="68"/>
        <end position="88"/>
    </location>
</feature>
<comment type="caution">
    <text evidence="4">The sequence shown here is derived from an EMBL/GenBank/DDBJ whole genome shotgun (WGS) entry which is preliminary data.</text>
</comment>